<evidence type="ECO:0000313" key="2">
    <source>
        <dbReference type="EMBL" id="KZO89622.1"/>
    </source>
</evidence>
<keyword evidence="3" id="KW-1185">Reference proteome</keyword>
<feature type="region of interest" description="Disordered" evidence="1">
    <location>
        <begin position="17"/>
        <end position="135"/>
    </location>
</feature>
<gene>
    <name evidence="2" type="ORF">CALVIDRAFT_46350</name>
</gene>
<dbReference type="Proteomes" id="UP000076738">
    <property type="component" value="Unassembled WGS sequence"/>
</dbReference>
<name>A0A167FLF2_CALVF</name>
<feature type="compositionally biased region" description="Polar residues" evidence="1">
    <location>
        <begin position="47"/>
        <end position="57"/>
    </location>
</feature>
<dbReference type="AlphaFoldDB" id="A0A167FLF2"/>
<proteinExistence type="predicted"/>
<evidence type="ECO:0000313" key="3">
    <source>
        <dbReference type="Proteomes" id="UP000076738"/>
    </source>
</evidence>
<dbReference type="EMBL" id="KV417375">
    <property type="protein sequence ID" value="KZO89622.1"/>
    <property type="molecule type" value="Genomic_DNA"/>
</dbReference>
<feature type="compositionally biased region" description="Basic and acidic residues" evidence="1">
    <location>
        <begin position="102"/>
        <end position="135"/>
    </location>
</feature>
<accession>A0A167FLF2</accession>
<evidence type="ECO:0000256" key="1">
    <source>
        <dbReference type="SAM" id="MobiDB-lite"/>
    </source>
</evidence>
<sequence length="135" mass="15531">MSLNRKRLRDAREWEWAGEVEGTSPRKSGLMRSRSRLPKSLCMSAEGSRSTTPSTRFHPSLHFEIPDSAPATLSTPRRRPLLSPNFLPSGLHHALRQRQHHPRDAARCDGRAQETEGQNEERERREKVQTERRAS</sequence>
<organism evidence="2 3">
    <name type="scientific">Calocera viscosa (strain TUFC12733)</name>
    <dbReference type="NCBI Taxonomy" id="1330018"/>
    <lineage>
        <taxon>Eukaryota</taxon>
        <taxon>Fungi</taxon>
        <taxon>Dikarya</taxon>
        <taxon>Basidiomycota</taxon>
        <taxon>Agaricomycotina</taxon>
        <taxon>Dacrymycetes</taxon>
        <taxon>Dacrymycetales</taxon>
        <taxon>Dacrymycetaceae</taxon>
        <taxon>Calocera</taxon>
    </lineage>
</organism>
<protein>
    <submittedName>
        <fullName evidence="2">Uncharacterized protein</fullName>
    </submittedName>
</protein>
<reference evidence="2 3" key="1">
    <citation type="journal article" date="2016" name="Mol. Biol. Evol.">
        <title>Comparative Genomics of Early-Diverging Mushroom-Forming Fungi Provides Insights into the Origins of Lignocellulose Decay Capabilities.</title>
        <authorList>
            <person name="Nagy L.G."/>
            <person name="Riley R."/>
            <person name="Tritt A."/>
            <person name="Adam C."/>
            <person name="Daum C."/>
            <person name="Floudas D."/>
            <person name="Sun H."/>
            <person name="Yadav J.S."/>
            <person name="Pangilinan J."/>
            <person name="Larsson K.H."/>
            <person name="Matsuura K."/>
            <person name="Barry K."/>
            <person name="Labutti K."/>
            <person name="Kuo R."/>
            <person name="Ohm R.A."/>
            <person name="Bhattacharya S.S."/>
            <person name="Shirouzu T."/>
            <person name="Yoshinaga Y."/>
            <person name="Martin F.M."/>
            <person name="Grigoriev I.V."/>
            <person name="Hibbett D.S."/>
        </authorList>
    </citation>
    <scope>NUCLEOTIDE SEQUENCE [LARGE SCALE GENOMIC DNA]</scope>
    <source>
        <strain evidence="2 3">TUFC12733</strain>
    </source>
</reference>